<evidence type="ECO:0000313" key="2">
    <source>
        <dbReference type="Proteomes" id="UP000053820"/>
    </source>
</evidence>
<dbReference type="HOGENOM" id="CLU_2469378_0_0_1"/>
<proteinExistence type="predicted"/>
<gene>
    <name evidence="1" type="ORF">HYDPIDRAFT_111656</name>
</gene>
<dbReference type="AlphaFoldDB" id="A0A0C9WFM2"/>
<dbReference type="EMBL" id="KN839845">
    <property type="protein sequence ID" value="KIJ64956.1"/>
    <property type="molecule type" value="Genomic_DNA"/>
</dbReference>
<protein>
    <submittedName>
        <fullName evidence="1">Uncharacterized protein</fullName>
    </submittedName>
</protein>
<accession>A0A0C9WFM2</accession>
<sequence length="88" mass="9774">MASLWVLHCWHVPRLCISSTSRYRSCISQGWCKFVRSLRAAWALFTDHLECHSPDPPTHCRVHLGGGWSASAAPSTLTGMVLCVPLPE</sequence>
<dbReference type="Proteomes" id="UP000053820">
    <property type="component" value="Unassembled WGS sequence"/>
</dbReference>
<evidence type="ECO:0000313" key="1">
    <source>
        <dbReference type="EMBL" id="KIJ64956.1"/>
    </source>
</evidence>
<organism evidence="1 2">
    <name type="scientific">Hydnomerulius pinastri MD-312</name>
    <dbReference type="NCBI Taxonomy" id="994086"/>
    <lineage>
        <taxon>Eukaryota</taxon>
        <taxon>Fungi</taxon>
        <taxon>Dikarya</taxon>
        <taxon>Basidiomycota</taxon>
        <taxon>Agaricomycotina</taxon>
        <taxon>Agaricomycetes</taxon>
        <taxon>Agaricomycetidae</taxon>
        <taxon>Boletales</taxon>
        <taxon>Boletales incertae sedis</taxon>
        <taxon>Leucogyrophana</taxon>
    </lineage>
</organism>
<name>A0A0C9WFM2_9AGAM</name>
<keyword evidence="2" id="KW-1185">Reference proteome</keyword>
<reference evidence="1 2" key="1">
    <citation type="submission" date="2014-04" db="EMBL/GenBank/DDBJ databases">
        <title>Evolutionary Origins and Diversification of the Mycorrhizal Mutualists.</title>
        <authorList>
            <consortium name="DOE Joint Genome Institute"/>
            <consortium name="Mycorrhizal Genomics Consortium"/>
            <person name="Kohler A."/>
            <person name="Kuo A."/>
            <person name="Nagy L.G."/>
            <person name="Floudas D."/>
            <person name="Copeland A."/>
            <person name="Barry K.W."/>
            <person name="Cichocki N."/>
            <person name="Veneault-Fourrey C."/>
            <person name="LaButti K."/>
            <person name="Lindquist E.A."/>
            <person name="Lipzen A."/>
            <person name="Lundell T."/>
            <person name="Morin E."/>
            <person name="Murat C."/>
            <person name="Riley R."/>
            <person name="Ohm R."/>
            <person name="Sun H."/>
            <person name="Tunlid A."/>
            <person name="Henrissat B."/>
            <person name="Grigoriev I.V."/>
            <person name="Hibbett D.S."/>
            <person name="Martin F."/>
        </authorList>
    </citation>
    <scope>NUCLEOTIDE SEQUENCE [LARGE SCALE GENOMIC DNA]</scope>
    <source>
        <strain evidence="1 2">MD-312</strain>
    </source>
</reference>